<dbReference type="EMBL" id="JAWJYN010000001">
    <property type="protein sequence ID" value="MDZ8161253.1"/>
    <property type="molecule type" value="Genomic_DNA"/>
</dbReference>
<sequence>MIFVAVTGQRDNVGDSLLRRPMLAATAVGLPRHVLVGRDAMDYSTNLGLSSKDVVYTSRGRWISALALSALRRRSALILNSGEVVVDAKFLADRLLTLPIIALIRARKGQVIQTGIGIRNPSRRGPVVLRWFARAFTLMTWRDSQSLATAQAGELAPDWALMEGSDLETLSARFRLGDSEPRLVAVSIRGDHAPPTEAWLTQFRQALRSLNAEAVVVSQVRRDNDRAAWLARALECELVDWPDDISHHRQESRVRAVYRRCAWAASDRLHVLIAAYTEGCVPLNSVPDSGGKVARTLAAFGTSTRNAEAAEQQLDDDRATLISRLAEARERLEEITAEIRSGTPAA</sequence>
<gene>
    <name evidence="2" type="ORF">R2Q92_05340</name>
</gene>
<evidence type="ECO:0000256" key="1">
    <source>
        <dbReference type="SAM" id="Coils"/>
    </source>
</evidence>
<comment type="caution">
    <text evidence="2">The sequence shown here is derived from an EMBL/GenBank/DDBJ whole genome shotgun (WGS) entry which is preliminary data.</text>
</comment>
<evidence type="ECO:0000313" key="2">
    <source>
        <dbReference type="EMBL" id="MDZ8161253.1"/>
    </source>
</evidence>
<feature type="coiled-coil region" evidence="1">
    <location>
        <begin position="311"/>
        <end position="338"/>
    </location>
</feature>
<accession>A0ABU5N582</accession>
<evidence type="ECO:0008006" key="4">
    <source>
        <dbReference type="Google" id="ProtNLM"/>
    </source>
</evidence>
<name>A0ABU5N582_9MICO</name>
<reference evidence="2 3" key="1">
    <citation type="submission" date="2023-10" db="EMBL/GenBank/DDBJ databases">
        <title>Microbacterium xanthum sp. nov., isolated from seaweed.</title>
        <authorList>
            <person name="Lee S.D."/>
        </authorList>
    </citation>
    <scope>NUCLEOTIDE SEQUENCE [LARGE SCALE GENOMIC DNA]</scope>
    <source>
        <strain evidence="2 3">KCTC 19124</strain>
    </source>
</reference>
<dbReference type="RefSeq" id="WP_194423893.1">
    <property type="nucleotide sequence ID" value="NZ_BAAAPT010000001.1"/>
</dbReference>
<organism evidence="2 3">
    <name type="scientific">Microbacterium aquimaris</name>
    <dbReference type="NCBI Taxonomy" id="459816"/>
    <lineage>
        <taxon>Bacteria</taxon>
        <taxon>Bacillati</taxon>
        <taxon>Actinomycetota</taxon>
        <taxon>Actinomycetes</taxon>
        <taxon>Micrococcales</taxon>
        <taxon>Microbacteriaceae</taxon>
        <taxon>Microbacterium</taxon>
    </lineage>
</organism>
<keyword evidence="3" id="KW-1185">Reference proteome</keyword>
<protein>
    <recommendedName>
        <fullName evidence="4">Polysaccharide pyruvyl transferase family protein</fullName>
    </recommendedName>
</protein>
<dbReference type="Proteomes" id="UP001291912">
    <property type="component" value="Unassembled WGS sequence"/>
</dbReference>
<proteinExistence type="predicted"/>
<evidence type="ECO:0000313" key="3">
    <source>
        <dbReference type="Proteomes" id="UP001291912"/>
    </source>
</evidence>
<keyword evidence="1" id="KW-0175">Coiled coil</keyword>